<dbReference type="PANTHER" id="PTHR31637:SF7">
    <property type="entry name" value="2,3-BISPHOSPHOGLYCERATE-INDEPENDENT PHOSPHOGLYCERATE MUTASE 1"/>
    <property type="match status" value="1"/>
</dbReference>
<dbReference type="GO" id="GO:0004619">
    <property type="term" value="F:phosphoglycerate mutase activity"/>
    <property type="evidence" value="ECO:0007669"/>
    <property type="project" value="InterPro"/>
</dbReference>
<evidence type="ECO:0000256" key="3">
    <source>
        <dbReference type="ARBA" id="ARBA00022490"/>
    </source>
</evidence>
<gene>
    <name evidence="5" type="ORF">SVIM_LOCUS41525</name>
</gene>
<protein>
    <recommendedName>
        <fullName evidence="4">Metalloenzyme domain-containing protein</fullName>
    </recommendedName>
</protein>
<dbReference type="InterPro" id="IPR006124">
    <property type="entry name" value="Metalloenzyme"/>
</dbReference>
<organism evidence="5">
    <name type="scientific">Salix viminalis</name>
    <name type="common">Common osier</name>
    <name type="synonym">Basket willow</name>
    <dbReference type="NCBI Taxonomy" id="40686"/>
    <lineage>
        <taxon>Eukaryota</taxon>
        <taxon>Viridiplantae</taxon>
        <taxon>Streptophyta</taxon>
        <taxon>Embryophyta</taxon>
        <taxon>Tracheophyta</taxon>
        <taxon>Spermatophyta</taxon>
        <taxon>Magnoliopsida</taxon>
        <taxon>eudicotyledons</taxon>
        <taxon>Gunneridae</taxon>
        <taxon>Pentapetalae</taxon>
        <taxon>rosids</taxon>
        <taxon>fabids</taxon>
        <taxon>Malpighiales</taxon>
        <taxon>Salicaceae</taxon>
        <taxon>Saliceae</taxon>
        <taxon>Salix</taxon>
    </lineage>
</organism>
<comment type="subunit">
    <text evidence="2">Monomer.</text>
</comment>
<dbReference type="InterPro" id="IPR005995">
    <property type="entry name" value="Pgm_bpd_ind"/>
</dbReference>
<dbReference type="FunFam" id="3.40.720.10:FF:000125">
    <property type="entry name" value="2,3-bisphosphoglycerate-independent phosphoglycerate mutase"/>
    <property type="match status" value="1"/>
</dbReference>
<dbReference type="PANTHER" id="PTHR31637">
    <property type="entry name" value="2,3-BISPHOSPHOGLYCERATE-INDEPENDENT PHOSPHOGLYCERATE MUTASE"/>
    <property type="match status" value="1"/>
</dbReference>
<dbReference type="Gene3D" id="3.40.720.10">
    <property type="entry name" value="Alkaline Phosphatase, subunit A"/>
    <property type="match status" value="1"/>
</dbReference>
<evidence type="ECO:0000313" key="5">
    <source>
        <dbReference type="EMBL" id="VFU24031.1"/>
    </source>
</evidence>
<proteinExistence type="predicted"/>
<keyword evidence="3" id="KW-0963">Cytoplasm</keyword>
<feature type="domain" description="Metalloenzyme" evidence="4">
    <location>
        <begin position="71"/>
        <end position="139"/>
    </location>
</feature>
<evidence type="ECO:0000259" key="4">
    <source>
        <dbReference type="Pfam" id="PF01676"/>
    </source>
</evidence>
<dbReference type="AlphaFoldDB" id="A0A6N2K829"/>
<name>A0A6N2K829_SALVM</name>
<evidence type="ECO:0000256" key="1">
    <source>
        <dbReference type="ARBA" id="ARBA00004496"/>
    </source>
</evidence>
<dbReference type="InterPro" id="IPR017850">
    <property type="entry name" value="Alkaline_phosphatase_core_sf"/>
</dbReference>
<dbReference type="GO" id="GO:0005737">
    <property type="term" value="C:cytoplasm"/>
    <property type="evidence" value="ECO:0007669"/>
    <property type="project" value="UniProtKB-SubCell"/>
</dbReference>
<dbReference type="SUPFAM" id="SSF53649">
    <property type="entry name" value="Alkaline phosphatase-like"/>
    <property type="match status" value="1"/>
</dbReference>
<dbReference type="GO" id="GO:0030145">
    <property type="term" value="F:manganese ion binding"/>
    <property type="evidence" value="ECO:0007669"/>
    <property type="project" value="TreeGrafter"/>
</dbReference>
<dbReference type="GO" id="GO:0006007">
    <property type="term" value="P:glucose catabolic process"/>
    <property type="evidence" value="ECO:0007669"/>
    <property type="project" value="InterPro"/>
</dbReference>
<reference evidence="5" key="1">
    <citation type="submission" date="2019-03" db="EMBL/GenBank/DDBJ databases">
        <authorList>
            <person name="Mank J."/>
            <person name="Almeida P."/>
        </authorList>
    </citation>
    <scope>NUCLEOTIDE SEQUENCE</scope>
    <source>
        <strain evidence="5">78183</strain>
    </source>
</reference>
<accession>A0A6N2K829</accession>
<dbReference type="Pfam" id="PF01676">
    <property type="entry name" value="Metalloenzyme"/>
    <property type="match status" value="1"/>
</dbReference>
<comment type="subcellular location">
    <subcellularLocation>
        <location evidence="1">Cytoplasm</location>
    </subcellularLocation>
</comment>
<dbReference type="EMBL" id="CAADRP010000147">
    <property type="protein sequence ID" value="VFU24031.1"/>
    <property type="molecule type" value="Genomic_DNA"/>
</dbReference>
<sequence length="151" mass="16421">MVKWFSSLIYQTIGTRSDPTSVLERKASVSSLPLPPRSFDSSSEARIYKEMGSKGQNAWKLADHPKLPKGKTIAMVVLDGWGEARPDEYNCIHVADTPTMDSFKTTAPEKWRLIKAHGSAVGLPSEDDMGNSEVGHNALGAGRIFAQGEAC</sequence>
<evidence type="ECO:0000256" key="2">
    <source>
        <dbReference type="ARBA" id="ARBA00011245"/>
    </source>
</evidence>